<dbReference type="RefSeq" id="WP_164248775.1">
    <property type="nucleotide sequence ID" value="NZ_JAAGMA010000829.1"/>
</dbReference>
<dbReference type="InterPro" id="IPR008274">
    <property type="entry name" value="AldOxase/xan_DH_MoCoBD1"/>
</dbReference>
<proteinExistence type="predicted"/>
<evidence type="ECO:0000313" key="3">
    <source>
        <dbReference type="EMBL" id="NEB13238.1"/>
    </source>
</evidence>
<comment type="caution">
    <text evidence="3">The sequence shown here is derived from an EMBL/GenBank/DDBJ whole genome shotgun (WGS) entry which is preliminary data.</text>
</comment>
<feature type="non-terminal residue" evidence="3">
    <location>
        <position position="118"/>
    </location>
</feature>
<evidence type="ECO:0000313" key="4">
    <source>
        <dbReference type="Proteomes" id="UP000470446"/>
    </source>
</evidence>
<dbReference type="EMBL" id="JAAGMA010000829">
    <property type="protein sequence ID" value="NEB13238.1"/>
    <property type="molecule type" value="Genomic_DNA"/>
</dbReference>
<dbReference type="InterPro" id="IPR037165">
    <property type="entry name" value="AldOxase/xan_DH_Mopterin-bd_sf"/>
</dbReference>
<dbReference type="GO" id="GO:0005506">
    <property type="term" value="F:iron ion binding"/>
    <property type="evidence" value="ECO:0007669"/>
    <property type="project" value="InterPro"/>
</dbReference>
<protein>
    <submittedName>
        <fullName evidence="3">Molybdopterin-dependent oxidoreductase</fullName>
    </submittedName>
</protein>
<reference evidence="3 4" key="1">
    <citation type="submission" date="2020-01" db="EMBL/GenBank/DDBJ databases">
        <title>Insect and environment-associated Actinomycetes.</title>
        <authorList>
            <person name="Currrie C."/>
            <person name="Chevrette M."/>
            <person name="Carlson C."/>
            <person name="Stubbendieck R."/>
            <person name="Wendt-Pienkowski E."/>
        </authorList>
    </citation>
    <scope>NUCLEOTIDE SEQUENCE [LARGE SCALE GENOMIC DNA]</scope>
    <source>
        <strain evidence="3 4">SID14163</strain>
    </source>
</reference>
<dbReference type="AlphaFoldDB" id="A0A7K3PTC6"/>
<dbReference type="PANTHER" id="PTHR11908:SF132">
    <property type="entry name" value="ALDEHYDE OXIDASE 1-RELATED"/>
    <property type="match status" value="1"/>
</dbReference>
<feature type="domain" description="Aldehyde oxidase/xanthine dehydrogenase first molybdopterin binding" evidence="2">
    <location>
        <begin position="20"/>
        <end position="117"/>
    </location>
</feature>
<sequence>TASHPGAYVPESANGGFAAVTEHGDPDGALASSATRVDVAYSVPPLHNHPMEPHTSTAHWDGDRLTVHSSSQGSTAVQKELARLFGLPEDRITVRAEHVGGGFGSKGTPRPEVVLAAM</sequence>
<dbReference type="InterPro" id="IPR016208">
    <property type="entry name" value="Ald_Oxase/xanthine_DH-like"/>
</dbReference>
<evidence type="ECO:0000256" key="1">
    <source>
        <dbReference type="ARBA" id="ARBA00022505"/>
    </source>
</evidence>
<evidence type="ECO:0000259" key="2">
    <source>
        <dbReference type="Pfam" id="PF02738"/>
    </source>
</evidence>
<dbReference type="Proteomes" id="UP000470446">
    <property type="component" value="Unassembled WGS sequence"/>
</dbReference>
<dbReference type="Gene3D" id="3.30.365.10">
    <property type="entry name" value="Aldehyde oxidase/xanthine dehydrogenase, molybdopterin binding domain"/>
    <property type="match status" value="2"/>
</dbReference>
<dbReference type="SUPFAM" id="SSF56003">
    <property type="entry name" value="Molybdenum cofactor-binding domain"/>
    <property type="match status" value="1"/>
</dbReference>
<keyword evidence="1" id="KW-0500">Molybdenum</keyword>
<dbReference type="PANTHER" id="PTHR11908">
    <property type="entry name" value="XANTHINE DEHYDROGENASE"/>
    <property type="match status" value="1"/>
</dbReference>
<feature type="non-terminal residue" evidence="3">
    <location>
        <position position="1"/>
    </location>
</feature>
<dbReference type="GO" id="GO:0016491">
    <property type="term" value="F:oxidoreductase activity"/>
    <property type="evidence" value="ECO:0007669"/>
    <property type="project" value="InterPro"/>
</dbReference>
<dbReference type="Pfam" id="PF02738">
    <property type="entry name" value="MoCoBD_1"/>
    <property type="match status" value="1"/>
</dbReference>
<accession>A0A7K3PTC6</accession>
<organism evidence="3 4">
    <name type="scientific">Streptomyces coelicoflavus</name>
    <dbReference type="NCBI Taxonomy" id="285562"/>
    <lineage>
        <taxon>Bacteria</taxon>
        <taxon>Bacillati</taxon>
        <taxon>Actinomycetota</taxon>
        <taxon>Actinomycetes</taxon>
        <taxon>Kitasatosporales</taxon>
        <taxon>Streptomycetaceae</taxon>
        <taxon>Streptomyces</taxon>
    </lineage>
</organism>
<name>A0A7K3PTC6_9ACTN</name>
<gene>
    <name evidence="3" type="ORF">G3I32_31125</name>
</gene>